<dbReference type="GO" id="GO:0004823">
    <property type="term" value="F:leucine-tRNA ligase activity"/>
    <property type="evidence" value="ECO:0007669"/>
    <property type="project" value="UniProtKB-EC"/>
</dbReference>
<dbReference type="EMBL" id="CBWK010000880">
    <property type="protein sequence ID" value="CDL13033.1"/>
    <property type="molecule type" value="Genomic_DNA"/>
</dbReference>
<organism evidence="1 2">
    <name type="scientific">Klebsiella pneumoniae IS43</name>
    <dbReference type="NCBI Taxonomy" id="1432552"/>
    <lineage>
        <taxon>Bacteria</taxon>
        <taxon>Pseudomonadati</taxon>
        <taxon>Pseudomonadota</taxon>
        <taxon>Gammaproteobacteria</taxon>
        <taxon>Enterobacterales</taxon>
        <taxon>Enterobacteriaceae</taxon>
        <taxon>Klebsiella/Raoultella group</taxon>
        <taxon>Klebsiella</taxon>
        <taxon>Klebsiella pneumoniae complex</taxon>
    </lineage>
</organism>
<evidence type="ECO:0000313" key="1">
    <source>
        <dbReference type="EMBL" id="CDL13033.1"/>
    </source>
</evidence>
<keyword evidence="1" id="KW-0436">Ligase</keyword>
<dbReference type="AlphaFoldDB" id="W1DUE5"/>
<accession>W1DUE5</accession>
<comment type="caution">
    <text evidence="1">The sequence shown here is derived from an EMBL/GenBank/DDBJ whole genome shotgun (WGS) entry which is preliminary data.</text>
</comment>
<proteinExistence type="predicted"/>
<evidence type="ECO:0000313" key="2">
    <source>
        <dbReference type="Proteomes" id="UP000019183"/>
    </source>
</evidence>
<sequence length="38" mass="4351">MLANEQVIDGCCWRCDTKVERKEIPQCLLKSPPTPMNC</sequence>
<keyword evidence="2" id="KW-1185">Reference proteome</keyword>
<dbReference type="EC" id="6.1.1.4" evidence="1"/>
<dbReference type="Proteomes" id="UP000019183">
    <property type="component" value="Unassembled WGS sequence"/>
</dbReference>
<name>W1DUE5_KLEPN</name>
<protein>
    <submittedName>
        <fullName evidence="1">Leucyl-tRNA synthetase</fullName>
        <ecNumber evidence="1">6.1.1.4</ecNumber>
    </submittedName>
</protein>
<reference evidence="1" key="1">
    <citation type="submission" date="2013-10" db="EMBL/GenBank/DDBJ databases">
        <title>Antibiotic resistance diversity of beta-lactamase producers in the General Hospital Vienna.</title>
        <authorList>
            <person name="Barisic I."/>
            <person name="Mitteregger D."/>
            <person name="Hirschl A.M."/>
            <person name="Noehammer C."/>
            <person name="Wiesinger-Mayr H."/>
        </authorList>
    </citation>
    <scope>NUCLEOTIDE SEQUENCE [LARGE SCALE GENOMIC DNA]</scope>
    <source>
        <strain evidence="1">IS43</strain>
    </source>
</reference>